<gene>
    <name evidence="1" type="ORF">EV702DRAFT_973264</name>
</gene>
<evidence type="ECO:0000313" key="1">
    <source>
        <dbReference type="EMBL" id="KAG1775336.1"/>
    </source>
</evidence>
<keyword evidence="2" id="KW-1185">Reference proteome</keyword>
<dbReference type="AlphaFoldDB" id="A0A9P7D1S9"/>
<reference evidence="1" key="1">
    <citation type="journal article" date="2020" name="New Phytol.">
        <title>Comparative genomics reveals dynamic genome evolution in host specialist ectomycorrhizal fungi.</title>
        <authorList>
            <person name="Lofgren L.A."/>
            <person name="Nguyen N.H."/>
            <person name="Vilgalys R."/>
            <person name="Ruytinx J."/>
            <person name="Liao H.L."/>
            <person name="Branco S."/>
            <person name="Kuo A."/>
            <person name="LaButti K."/>
            <person name="Lipzen A."/>
            <person name="Andreopoulos W."/>
            <person name="Pangilinan J."/>
            <person name="Riley R."/>
            <person name="Hundley H."/>
            <person name="Na H."/>
            <person name="Barry K."/>
            <person name="Grigoriev I.V."/>
            <person name="Stajich J.E."/>
            <person name="Kennedy P.G."/>
        </authorList>
    </citation>
    <scope>NUCLEOTIDE SEQUENCE</scope>
    <source>
        <strain evidence="1">DOB743</strain>
    </source>
</reference>
<dbReference type="Proteomes" id="UP000714275">
    <property type="component" value="Unassembled WGS sequence"/>
</dbReference>
<accession>A0A9P7D1S9</accession>
<protein>
    <submittedName>
        <fullName evidence="1">Uncharacterized protein</fullName>
    </submittedName>
</protein>
<sequence>MASVPLPDGLTLARLKEAKGAEIVFWISQANATAGKRVMTKNGHVDDQRKRLADYYSLDLSADAVIIPSVAPKTHEDHIKQHQFGWLQELGDEWSSMAAYGKEFIFELQGVTSVTSPSADLMAALPPEPLATQPNLVSLPPSHQLQVLLPTILSMAQSAHPIAIFAHPVMSLPLILQLDSSASPPMVMPPASLSKPPSAESPQVALPCTASDMAVLNSCQLDIESIQHAQDLCEAIQQVENGTISRIHECYGPQDGRATDEMWGHLKGKITKHERLYGLLTSAFEGDKDRFFEYFTVPAASKGKKQSHGKHKLVALQLIVEAIPRCQKDLQDKRQNNRYIDPVSGQFSEELWKAVWGGRNDWYVWRALGREWYGSKKALRGN</sequence>
<comment type="caution">
    <text evidence="1">The sequence shown here is derived from an EMBL/GenBank/DDBJ whole genome shotgun (WGS) entry which is preliminary data.</text>
</comment>
<evidence type="ECO:0000313" key="2">
    <source>
        <dbReference type="Proteomes" id="UP000714275"/>
    </source>
</evidence>
<organism evidence="1 2">
    <name type="scientific">Suillus placidus</name>
    <dbReference type="NCBI Taxonomy" id="48579"/>
    <lineage>
        <taxon>Eukaryota</taxon>
        <taxon>Fungi</taxon>
        <taxon>Dikarya</taxon>
        <taxon>Basidiomycota</taxon>
        <taxon>Agaricomycotina</taxon>
        <taxon>Agaricomycetes</taxon>
        <taxon>Agaricomycetidae</taxon>
        <taxon>Boletales</taxon>
        <taxon>Suillineae</taxon>
        <taxon>Suillaceae</taxon>
        <taxon>Suillus</taxon>
    </lineage>
</organism>
<name>A0A9P7D1S9_9AGAM</name>
<proteinExistence type="predicted"/>
<dbReference type="EMBL" id="JABBWD010000034">
    <property type="protein sequence ID" value="KAG1775336.1"/>
    <property type="molecule type" value="Genomic_DNA"/>
</dbReference>
<dbReference type="OrthoDB" id="2673180at2759"/>